<keyword evidence="5 10" id="KW-1133">Transmembrane helix</keyword>
<feature type="region of interest" description="Disordered" evidence="9">
    <location>
        <begin position="1"/>
        <end position="78"/>
    </location>
</feature>
<dbReference type="GO" id="GO:0016757">
    <property type="term" value="F:glycosyltransferase activity"/>
    <property type="evidence" value="ECO:0007669"/>
    <property type="project" value="UniProtKB-KW"/>
</dbReference>
<dbReference type="PANTHER" id="PTHR32044">
    <property type="entry name" value="GLUCOMANNAN 4-BETA-MANNOSYLTRANSFERASE 9"/>
    <property type="match status" value="1"/>
</dbReference>
<keyword evidence="8" id="KW-0961">Cell wall biogenesis/degradation</keyword>
<dbReference type="InterPro" id="IPR029044">
    <property type="entry name" value="Nucleotide-diphossugar_trans"/>
</dbReference>
<organism evidence="11 12">
    <name type="scientific">Eiseniibacteriota bacterium</name>
    <dbReference type="NCBI Taxonomy" id="2212470"/>
    <lineage>
        <taxon>Bacteria</taxon>
        <taxon>Candidatus Eiseniibacteriota</taxon>
    </lineage>
</organism>
<gene>
    <name evidence="11" type="ORF">E6K78_11335</name>
</gene>
<feature type="compositionally biased region" description="Pro residues" evidence="9">
    <location>
        <begin position="52"/>
        <end position="63"/>
    </location>
</feature>
<feature type="transmembrane region" description="Helical" evidence="10">
    <location>
        <begin position="526"/>
        <end position="545"/>
    </location>
</feature>
<dbReference type="Gene3D" id="3.90.550.10">
    <property type="entry name" value="Spore Coat Polysaccharide Biosynthesis Protein SpsA, Chain A"/>
    <property type="match status" value="1"/>
</dbReference>
<feature type="compositionally biased region" description="Basic residues" evidence="9">
    <location>
        <begin position="14"/>
        <end position="29"/>
    </location>
</feature>
<comment type="subcellular location">
    <subcellularLocation>
        <location evidence="1">Golgi apparatus membrane</location>
        <topology evidence="1">Multi-pass membrane protein</topology>
    </subcellularLocation>
</comment>
<name>A0A538TGD6_UNCEI</name>
<dbReference type="PANTHER" id="PTHR32044:SF80">
    <property type="entry name" value="XYLOGLUCAN GLYCOSYLTRANSFERASE 2-RELATED"/>
    <property type="match status" value="1"/>
</dbReference>
<comment type="caution">
    <text evidence="11">The sequence shown here is derived from an EMBL/GenBank/DDBJ whole genome shotgun (WGS) entry which is preliminary data.</text>
</comment>
<protein>
    <submittedName>
        <fullName evidence="11">Glycosyltransferase</fullName>
    </submittedName>
</protein>
<sequence length="576" mass="62532">MAGSGSSPVSKRGASGRRRRQPRCSRGRRRKEEAGRRSGGRRLRSRELTPAPRAPPCGPPVPSAGPWGRTVEGGTSVTGTASGLPPAELWGWAHAVLLAAFVLAQLLLVIYALHRYAVLWRWWRFVARRNRAPAATRAEARAIWPKVTVQLPIYNERLVVERLIDSVARLDYPGDRLEIQVLDDSIDDTRQRAAAAVARHRARGIDIRCFHRRRRAGYKAGALAVGLAQARGDLIAVFDADFVPPPDFLRRLVPAFDDPRVGMAQARWTHLNRGASWLTAAQAVMLDGHFLLEHSARAASGLFFNFNGTAGVWRRACIEDAGGWTNDTLTEDLDLSYRAQLRGWRFHYDPDVLSPGELPGDIEALKSQQRRWAKGSVQTARKLLPDLLAAPIPRRVKVEAMVHLTGNVVYPLLVGVALFVLPIQLGTAVDRSWLAGTLEGGMVAFGLVPVVLFLAVARRVSGGSGFHVVRDVGAALMLGVGLSLNNARAVLEGLRGEVGNWERTPKTGDGSPHTTRARRYRAAGRYAGWAELALALYAAGVAALASAEGHSGVGLCTSACNRCSRRGEPGPEVRGG</sequence>
<dbReference type="EMBL" id="VBOY01000125">
    <property type="protein sequence ID" value="TMQ62692.1"/>
    <property type="molecule type" value="Genomic_DNA"/>
</dbReference>
<feature type="transmembrane region" description="Helical" evidence="10">
    <location>
        <begin position="400"/>
        <end position="421"/>
    </location>
</feature>
<feature type="transmembrane region" description="Helical" evidence="10">
    <location>
        <begin position="433"/>
        <end position="457"/>
    </location>
</feature>
<dbReference type="SUPFAM" id="SSF53448">
    <property type="entry name" value="Nucleotide-diphospho-sugar transferases"/>
    <property type="match status" value="1"/>
</dbReference>
<evidence type="ECO:0000256" key="5">
    <source>
        <dbReference type="ARBA" id="ARBA00022989"/>
    </source>
</evidence>
<reference evidence="11 12" key="1">
    <citation type="journal article" date="2019" name="Nat. Microbiol.">
        <title>Mediterranean grassland soil C-N compound turnover is dependent on rainfall and depth, and is mediated by genomically divergent microorganisms.</title>
        <authorList>
            <person name="Diamond S."/>
            <person name="Andeer P.F."/>
            <person name="Li Z."/>
            <person name="Crits-Christoph A."/>
            <person name="Burstein D."/>
            <person name="Anantharaman K."/>
            <person name="Lane K.R."/>
            <person name="Thomas B.C."/>
            <person name="Pan C."/>
            <person name="Northen T.R."/>
            <person name="Banfield J.F."/>
        </authorList>
    </citation>
    <scope>NUCLEOTIDE SEQUENCE [LARGE SCALE GENOMIC DNA]</scope>
    <source>
        <strain evidence="11">WS_8</strain>
    </source>
</reference>
<evidence type="ECO:0000256" key="2">
    <source>
        <dbReference type="ARBA" id="ARBA00022676"/>
    </source>
</evidence>
<keyword evidence="6" id="KW-0333">Golgi apparatus</keyword>
<evidence type="ECO:0000256" key="7">
    <source>
        <dbReference type="ARBA" id="ARBA00023136"/>
    </source>
</evidence>
<keyword evidence="2" id="KW-0328">Glycosyltransferase</keyword>
<keyword evidence="3 11" id="KW-0808">Transferase</keyword>
<evidence type="ECO:0000256" key="10">
    <source>
        <dbReference type="SAM" id="Phobius"/>
    </source>
</evidence>
<dbReference type="Pfam" id="PF13641">
    <property type="entry name" value="Glyco_tranf_2_3"/>
    <property type="match status" value="1"/>
</dbReference>
<evidence type="ECO:0000313" key="12">
    <source>
        <dbReference type="Proteomes" id="UP000316609"/>
    </source>
</evidence>
<keyword evidence="7 10" id="KW-0472">Membrane</keyword>
<evidence type="ECO:0000256" key="4">
    <source>
        <dbReference type="ARBA" id="ARBA00022692"/>
    </source>
</evidence>
<evidence type="ECO:0000256" key="9">
    <source>
        <dbReference type="SAM" id="MobiDB-lite"/>
    </source>
</evidence>
<dbReference type="AlphaFoldDB" id="A0A538TGD6"/>
<evidence type="ECO:0000256" key="1">
    <source>
        <dbReference type="ARBA" id="ARBA00004653"/>
    </source>
</evidence>
<accession>A0A538TGD6</accession>
<evidence type="ECO:0000256" key="8">
    <source>
        <dbReference type="ARBA" id="ARBA00023316"/>
    </source>
</evidence>
<evidence type="ECO:0000313" key="11">
    <source>
        <dbReference type="EMBL" id="TMQ62692.1"/>
    </source>
</evidence>
<dbReference type="FunFam" id="3.90.550.10:FF:000057">
    <property type="entry name" value="Glycosyltransferase-like protein, family 2"/>
    <property type="match status" value="1"/>
</dbReference>
<dbReference type="GO" id="GO:0071555">
    <property type="term" value="P:cell wall organization"/>
    <property type="evidence" value="ECO:0007669"/>
    <property type="project" value="UniProtKB-KW"/>
</dbReference>
<dbReference type="Proteomes" id="UP000316609">
    <property type="component" value="Unassembled WGS sequence"/>
</dbReference>
<evidence type="ECO:0000256" key="3">
    <source>
        <dbReference type="ARBA" id="ARBA00022679"/>
    </source>
</evidence>
<evidence type="ECO:0000256" key="6">
    <source>
        <dbReference type="ARBA" id="ARBA00023034"/>
    </source>
</evidence>
<proteinExistence type="predicted"/>
<feature type="transmembrane region" description="Helical" evidence="10">
    <location>
        <begin position="92"/>
        <end position="114"/>
    </location>
</feature>
<keyword evidence="4 10" id="KW-0812">Transmembrane</keyword>